<dbReference type="GO" id="GO:0005549">
    <property type="term" value="F:odorant binding"/>
    <property type="evidence" value="ECO:0007669"/>
    <property type="project" value="TreeGrafter"/>
</dbReference>
<keyword evidence="4 5" id="KW-0472">Membrane</keyword>
<feature type="transmembrane region" description="Helical" evidence="5">
    <location>
        <begin position="138"/>
        <end position="161"/>
    </location>
</feature>
<feature type="transmembrane region" description="Helical" evidence="5">
    <location>
        <begin position="229"/>
        <end position="253"/>
    </location>
</feature>
<dbReference type="PRINTS" id="PR00237">
    <property type="entry name" value="GPCRRHODOPSN"/>
</dbReference>
<dbReference type="Proteomes" id="UP001460270">
    <property type="component" value="Unassembled WGS sequence"/>
</dbReference>
<feature type="transmembrane region" description="Helical" evidence="5">
    <location>
        <begin position="327"/>
        <end position="348"/>
    </location>
</feature>
<protein>
    <recommendedName>
        <fullName evidence="6">G-protein coupled receptors family 1 profile domain-containing protein</fullName>
    </recommendedName>
</protein>
<dbReference type="GO" id="GO:0004930">
    <property type="term" value="F:G protein-coupled receptor activity"/>
    <property type="evidence" value="ECO:0007669"/>
    <property type="project" value="InterPro"/>
</dbReference>
<feature type="transmembrane region" description="Helical" evidence="5">
    <location>
        <begin position="83"/>
        <end position="102"/>
    </location>
</feature>
<dbReference type="PROSITE" id="PS50262">
    <property type="entry name" value="G_PROTEIN_RECEP_F1_2"/>
    <property type="match status" value="1"/>
</dbReference>
<evidence type="ECO:0000256" key="1">
    <source>
        <dbReference type="ARBA" id="ARBA00004370"/>
    </source>
</evidence>
<feature type="transmembrane region" description="Helical" evidence="5">
    <location>
        <begin position="265"/>
        <end position="284"/>
    </location>
</feature>
<dbReference type="PANTHER" id="PTHR26451">
    <property type="entry name" value="G_PROTEIN_RECEP_F1_2 DOMAIN-CONTAINING PROTEIN"/>
    <property type="match status" value="1"/>
</dbReference>
<organism evidence="7 8">
    <name type="scientific">Mugilogobius chulae</name>
    <name type="common">yellowstripe goby</name>
    <dbReference type="NCBI Taxonomy" id="88201"/>
    <lineage>
        <taxon>Eukaryota</taxon>
        <taxon>Metazoa</taxon>
        <taxon>Chordata</taxon>
        <taxon>Craniata</taxon>
        <taxon>Vertebrata</taxon>
        <taxon>Euteleostomi</taxon>
        <taxon>Actinopterygii</taxon>
        <taxon>Neopterygii</taxon>
        <taxon>Teleostei</taxon>
        <taxon>Neoteleostei</taxon>
        <taxon>Acanthomorphata</taxon>
        <taxon>Gobiaria</taxon>
        <taxon>Gobiiformes</taxon>
        <taxon>Gobioidei</taxon>
        <taxon>Gobiidae</taxon>
        <taxon>Gobionellinae</taxon>
        <taxon>Mugilogobius</taxon>
    </lineage>
</organism>
<dbReference type="InterPro" id="IPR000276">
    <property type="entry name" value="GPCR_Rhodpsn"/>
</dbReference>
<dbReference type="Pfam" id="PF00001">
    <property type="entry name" value="7tm_1"/>
    <property type="match status" value="1"/>
</dbReference>
<dbReference type="EMBL" id="JBBPFD010000008">
    <property type="protein sequence ID" value="KAK7915729.1"/>
    <property type="molecule type" value="Genomic_DNA"/>
</dbReference>
<evidence type="ECO:0000313" key="8">
    <source>
        <dbReference type="Proteomes" id="UP001460270"/>
    </source>
</evidence>
<evidence type="ECO:0000259" key="6">
    <source>
        <dbReference type="PROSITE" id="PS50262"/>
    </source>
</evidence>
<dbReference type="CDD" id="cd00637">
    <property type="entry name" value="7tm_classA_rhodopsin-like"/>
    <property type="match status" value="1"/>
</dbReference>
<feature type="transmembrane region" description="Helical" evidence="5">
    <location>
        <begin position="190"/>
        <end position="209"/>
    </location>
</feature>
<evidence type="ECO:0000256" key="4">
    <source>
        <dbReference type="ARBA" id="ARBA00023136"/>
    </source>
</evidence>
<keyword evidence="3 5" id="KW-1133">Transmembrane helix</keyword>
<feature type="transmembrane region" description="Helical" evidence="5">
    <location>
        <begin position="58"/>
        <end position="78"/>
    </location>
</feature>
<evidence type="ECO:0000256" key="2">
    <source>
        <dbReference type="ARBA" id="ARBA00022692"/>
    </source>
</evidence>
<gene>
    <name evidence="7" type="ORF">WMY93_011490</name>
</gene>
<dbReference type="SUPFAM" id="SSF81321">
    <property type="entry name" value="Family A G protein-coupled receptor-like"/>
    <property type="match status" value="1"/>
</dbReference>
<dbReference type="GO" id="GO:0004984">
    <property type="term" value="F:olfactory receptor activity"/>
    <property type="evidence" value="ECO:0007669"/>
    <property type="project" value="TreeGrafter"/>
</dbReference>
<evidence type="ECO:0000256" key="3">
    <source>
        <dbReference type="ARBA" id="ARBA00022989"/>
    </source>
</evidence>
<feature type="domain" description="G-protein coupled receptors family 1 profile" evidence="6">
    <location>
        <begin position="38"/>
        <end position="283"/>
    </location>
</feature>
<dbReference type="InterPro" id="IPR052921">
    <property type="entry name" value="GPCR1_Superfamily_Member"/>
</dbReference>
<proteinExistence type="predicted"/>
<evidence type="ECO:0000256" key="5">
    <source>
        <dbReference type="SAM" id="Phobius"/>
    </source>
</evidence>
<dbReference type="InterPro" id="IPR017452">
    <property type="entry name" value="GPCR_Rhodpsn_7TM"/>
</dbReference>
<feature type="transmembrane region" description="Helical" evidence="5">
    <location>
        <begin position="108"/>
        <end position="126"/>
    </location>
</feature>
<feature type="transmembrane region" description="Helical" evidence="5">
    <location>
        <begin position="25"/>
        <end position="46"/>
    </location>
</feature>
<reference evidence="8" key="1">
    <citation type="submission" date="2024-04" db="EMBL/GenBank/DDBJ databases">
        <title>Salinicola lusitanus LLJ914,a marine bacterium isolated from the Okinawa Trough.</title>
        <authorList>
            <person name="Li J."/>
        </authorList>
    </citation>
    <scope>NUCLEOTIDE SEQUENCE [LARGE SCALE GENOMIC DNA]</scope>
</reference>
<keyword evidence="8" id="KW-1185">Reference proteome</keyword>
<dbReference type="GO" id="GO:0016020">
    <property type="term" value="C:membrane"/>
    <property type="evidence" value="ECO:0007669"/>
    <property type="project" value="UniProtKB-SubCell"/>
</dbReference>
<evidence type="ECO:0000313" key="7">
    <source>
        <dbReference type="EMBL" id="KAK7915729.1"/>
    </source>
</evidence>
<keyword evidence="2 5" id="KW-0812">Transmembrane</keyword>
<dbReference type="AlphaFoldDB" id="A0AAW0PBP1"/>
<accession>A0AAW0PBP1</accession>
<dbReference type="PANTHER" id="PTHR26451:SF998">
    <property type="entry name" value="ODORANT RECEPTOR-RELATED"/>
    <property type="match status" value="1"/>
</dbReference>
<dbReference type="Gene3D" id="1.20.1070.10">
    <property type="entry name" value="Rhodopsin 7-helix transmembrane proteins"/>
    <property type="match status" value="1"/>
</dbReference>
<name>A0AAW0PBP1_9GOBI</name>
<sequence>MNFSSSSNSTVVVVRDDMINAIMKNIITVTLCLSINYINVTLVYTFFKHEIFRLNPRYILYIHLVINDILLLTLLTLIQVLSYIFFSLPVWLCTLLIALVLGPNLNTPMTLAIMAIDCYVAVCFPLRHSQIITVKRTYIIIGLIWLTSAQSFLPELIFSLATEQLDFFHSRAFCEKSNIFRMPGLDMKDTVLNIALLVVVWLILIYTYFKILFAAKSVSADAKKARNTVLLHSFQLILSMLTYIQIPVAIALTQLLPQSILPIRYGLAVFVNMMPRLVSPLAYGIRDKNFRIKMKIYLVSSMNLSSSSNSTVVVLRDDLTNAIMKNIITVTLCLSINYINVTLVYTFFKHEGMAVSWITRVPQRLT</sequence>
<comment type="subcellular location">
    <subcellularLocation>
        <location evidence="1">Membrane</location>
    </subcellularLocation>
</comment>
<comment type="caution">
    <text evidence="7">The sequence shown here is derived from an EMBL/GenBank/DDBJ whole genome shotgun (WGS) entry which is preliminary data.</text>
</comment>
<dbReference type="FunFam" id="1.20.1070.10:FF:000096">
    <property type="entry name" value="Odorant receptor 131-2"/>
    <property type="match status" value="1"/>
</dbReference>